<evidence type="ECO:0000313" key="2">
    <source>
        <dbReference type="EMBL" id="KAG1553275.1"/>
    </source>
</evidence>
<reference evidence="2" key="1">
    <citation type="journal article" date="2020" name="Microb. Genom.">
        <title>Genetic diversity of clinical and environmental Mucorales isolates obtained from an investigation of mucormycosis cases among solid organ transplant recipients.</title>
        <authorList>
            <person name="Nguyen M.H."/>
            <person name="Kaul D."/>
            <person name="Muto C."/>
            <person name="Cheng S.J."/>
            <person name="Richter R.A."/>
            <person name="Bruno V.M."/>
            <person name="Liu G."/>
            <person name="Beyhan S."/>
            <person name="Sundermann A.J."/>
            <person name="Mounaud S."/>
            <person name="Pasculle A.W."/>
            <person name="Nierman W.C."/>
            <person name="Driscoll E."/>
            <person name="Cumbie R."/>
            <person name="Clancy C.J."/>
            <person name="Dupont C.L."/>
        </authorList>
    </citation>
    <scope>NUCLEOTIDE SEQUENCE</scope>
    <source>
        <strain evidence="2">GL16</strain>
    </source>
</reference>
<feature type="region of interest" description="Disordered" evidence="1">
    <location>
        <begin position="86"/>
        <end position="106"/>
    </location>
</feature>
<organism evidence="2 3">
    <name type="scientific">Rhizopus oryzae</name>
    <name type="common">Mucormycosis agent</name>
    <name type="synonym">Rhizopus arrhizus var. delemar</name>
    <dbReference type="NCBI Taxonomy" id="64495"/>
    <lineage>
        <taxon>Eukaryota</taxon>
        <taxon>Fungi</taxon>
        <taxon>Fungi incertae sedis</taxon>
        <taxon>Mucoromycota</taxon>
        <taxon>Mucoromycotina</taxon>
        <taxon>Mucoromycetes</taxon>
        <taxon>Mucorales</taxon>
        <taxon>Mucorineae</taxon>
        <taxon>Rhizopodaceae</taxon>
        <taxon>Rhizopus</taxon>
    </lineage>
</organism>
<evidence type="ECO:0000256" key="1">
    <source>
        <dbReference type="SAM" id="MobiDB-lite"/>
    </source>
</evidence>
<feature type="compositionally biased region" description="Polar residues" evidence="1">
    <location>
        <begin position="25"/>
        <end position="36"/>
    </location>
</feature>
<dbReference type="Proteomes" id="UP000717996">
    <property type="component" value="Unassembled WGS sequence"/>
</dbReference>
<comment type="caution">
    <text evidence="2">The sequence shown here is derived from an EMBL/GenBank/DDBJ whole genome shotgun (WGS) entry which is preliminary data.</text>
</comment>
<proteinExistence type="predicted"/>
<dbReference type="EMBL" id="JAANIT010000044">
    <property type="protein sequence ID" value="KAG1553275.1"/>
    <property type="molecule type" value="Genomic_DNA"/>
</dbReference>
<gene>
    <name evidence="2" type="ORF">G6F51_000703</name>
</gene>
<sequence length="158" mass="17828">MYRIFTTTGDSSVINAFNDLGTGTINLNQPQPTETTIHQEEEGESGPTLNLVGPYNEENDEEGKIPSDLSIHYYPHRTCEYPLTFTNSDEEKEEEEEEDATEFEDTSRSEWMLGGVCISDLYLNFKKANLKLAERIDAAQLSDIRLLALRAKPAVEGY</sequence>
<evidence type="ECO:0000313" key="3">
    <source>
        <dbReference type="Proteomes" id="UP000717996"/>
    </source>
</evidence>
<feature type="compositionally biased region" description="Acidic residues" evidence="1">
    <location>
        <begin position="88"/>
        <end position="104"/>
    </location>
</feature>
<name>A0A9P6YNK3_RHIOR</name>
<protein>
    <submittedName>
        <fullName evidence="2">Uncharacterized protein</fullName>
    </submittedName>
</protein>
<accession>A0A9P6YNK3</accession>
<dbReference type="AlphaFoldDB" id="A0A9P6YNK3"/>
<feature type="region of interest" description="Disordered" evidence="1">
    <location>
        <begin position="25"/>
        <end position="68"/>
    </location>
</feature>
<dbReference type="OrthoDB" id="2289328at2759"/>